<evidence type="ECO:0000256" key="2">
    <source>
        <dbReference type="ARBA" id="ARBA00022840"/>
    </source>
</evidence>
<dbReference type="InterPro" id="IPR041664">
    <property type="entry name" value="AAA_16"/>
</dbReference>
<dbReference type="SUPFAM" id="SSF48452">
    <property type="entry name" value="TPR-like"/>
    <property type="match status" value="1"/>
</dbReference>
<dbReference type="SUPFAM" id="SSF46894">
    <property type="entry name" value="C-terminal effector domain of the bipartite response regulators"/>
    <property type="match status" value="1"/>
</dbReference>
<name>A0A7G9R8B8_9ACTN</name>
<keyword evidence="2" id="KW-0067">ATP-binding</keyword>
<dbReference type="SUPFAM" id="SSF52540">
    <property type="entry name" value="P-loop containing nucleoside triphosphate hydrolases"/>
    <property type="match status" value="1"/>
</dbReference>
<dbReference type="GO" id="GO:0003677">
    <property type="term" value="F:DNA binding"/>
    <property type="evidence" value="ECO:0007669"/>
    <property type="project" value="InterPro"/>
</dbReference>
<sequence length="856" mass="91367">MLLEREAQLAALSEYADDARAGRGRLVLVAGEAGIGKTALVETFQRSVGLRTLHGACDGLFTPRALGPLFDVATEAGGALLDACRAERPREELFATLLVTLAEQPTVVVLEDLHWADEATLDLVRHVGRRLKDLPVVVLATYRDDGLSARDPLRVALGELGSQRTTRRIDLAPLSGPAVDELAAAVATSGTELYRLTGGNPFFVTEMLRGSPGTVPPSARDAVLARVARLRDPTRRTAEAAALLGGRVDVGLLGAVCEARADHLDELVVSGLLVSGPAGLRFRHELTRLAIAQEIPAHRVVAIHAAALAALGTRGADEARLAYHAEGAGDAQAVQLFAPRAAERSAQLGSHREAVAQLERALRFIDGVRAEEVADLWTRLSVESGLTDSWDRSREASDAALALWRHAGDPLRIGDALRVRSAALWRLCRQQEAAESAREAVQVLEPLGRTPELAGALARLSVFQDDLSACLDVARRAEVLARELELPDVISDALNTQACALAARGEPWEAPMRESLALAQATRSDAQAGRIYANYLVLLLGERRWEDLDLIAAEGMAYCDEHDIATYGYCIRAAQGEAMLSRGRWDEAVALSQPLVDLKTSPANVVAPLCVVGLVRTRRDQPGGMAALDEAVGIADQTGDLEWELVTKIPRAEAHLLAGDPVAARRDLGECLRPGLAEITPATVGVFLLWLRRAGLSAPDVPGLVLEPPVQLGLAGHACEAAAAWDERQMPYEAAWALLDGGTADEVHEALARFDRIGTPAAARLARQELRRLGSPSVPTGSRAATRAHPAGLTQREAEVLALVAEGMTDEQIAVRLVVSVRTVHHHVSAVLTKLGVTSRHAAATEARLRGLVVVA</sequence>
<dbReference type="InterPro" id="IPR027417">
    <property type="entry name" value="P-loop_NTPase"/>
</dbReference>
<reference evidence="4 5" key="1">
    <citation type="submission" date="2020-08" db="EMBL/GenBank/DDBJ databases">
        <title>Genome sequence of Nocardioides mesophilus KACC 16243T.</title>
        <authorList>
            <person name="Hyun D.-W."/>
            <person name="Bae J.-W."/>
        </authorList>
    </citation>
    <scope>NUCLEOTIDE SEQUENCE [LARGE SCALE GENOMIC DNA]</scope>
    <source>
        <strain evidence="4 5">KACC 16243</strain>
    </source>
</reference>
<organism evidence="4 5">
    <name type="scientific">Nocardioides mesophilus</name>
    <dbReference type="NCBI Taxonomy" id="433659"/>
    <lineage>
        <taxon>Bacteria</taxon>
        <taxon>Bacillati</taxon>
        <taxon>Actinomycetota</taxon>
        <taxon>Actinomycetes</taxon>
        <taxon>Propionibacteriales</taxon>
        <taxon>Nocardioidaceae</taxon>
        <taxon>Nocardioides</taxon>
    </lineage>
</organism>
<dbReference type="AlphaFoldDB" id="A0A7G9R8B8"/>
<accession>A0A7G9R8B8</accession>
<dbReference type="RefSeq" id="WP_187577686.1">
    <property type="nucleotide sequence ID" value="NZ_CP060713.1"/>
</dbReference>
<proteinExistence type="predicted"/>
<dbReference type="GO" id="GO:0005737">
    <property type="term" value="C:cytoplasm"/>
    <property type="evidence" value="ECO:0007669"/>
    <property type="project" value="TreeGrafter"/>
</dbReference>
<dbReference type="CDD" id="cd06170">
    <property type="entry name" value="LuxR_C_like"/>
    <property type="match status" value="1"/>
</dbReference>
<dbReference type="GO" id="GO:0006355">
    <property type="term" value="P:regulation of DNA-templated transcription"/>
    <property type="evidence" value="ECO:0007669"/>
    <property type="project" value="InterPro"/>
</dbReference>
<dbReference type="EMBL" id="CP060713">
    <property type="protein sequence ID" value="QNN51843.1"/>
    <property type="molecule type" value="Genomic_DNA"/>
</dbReference>
<feature type="domain" description="HTH luxR-type" evidence="3">
    <location>
        <begin position="786"/>
        <end position="851"/>
    </location>
</feature>
<dbReference type="PROSITE" id="PS50043">
    <property type="entry name" value="HTH_LUXR_2"/>
    <property type="match status" value="1"/>
</dbReference>
<dbReference type="PRINTS" id="PR00038">
    <property type="entry name" value="HTHLUXR"/>
</dbReference>
<dbReference type="InterPro" id="IPR011990">
    <property type="entry name" value="TPR-like_helical_dom_sf"/>
</dbReference>
<gene>
    <name evidence="4" type="ORF">H9L09_15030</name>
</gene>
<dbReference type="InterPro" id="IPR016032">
    <property type="entry name" value="Sig_transdc_resp-reg_C-effctor"/>
</dbReference>
<evidence type="ECO:0000313" key="5">
    <source>
        <dbReference type="Proteomes" id="UP000515947"/>
    </source>
</evidence>
<dbReference type="InterPro" id="IPR000792">
    <property type="entry name" value="Tscrpt_reg_LuxR_C"/>
</dbReference>
<dbReference type="Gene3D" id="1.10.10.10">
    <property type="entry name" value="Winged helix-like DNA-binding domain superfamily/Winged helix DNA-binding domain"/>
    <property type="match status" value="1"/>
</dbReference>
<protein>
    <submittedName>
        <fullName evidence="4">AAA family ATPase</fullName>
    </submittedName>
</protein>
<evidence type="ECO:0000256" key="1">
    <source>
        <dbReference type="ARBA" id="ARBA00022741"/>
    </source>
</evidence>
<dbReference type="SMART" id="SM00421">
    <property type="entry name" value="HTH_LUXR"/>
    <property type="match status" value="1"/>
</dbReference>
<dbReference type="Pfam" id="PF13191">
    <property type="entry name" value="AAA_16"/>
    <property type="match status" value="1"/>
</dbReference>
<dbReference type="Pfam" id="PF00196">
    <property type="entry name" value="GerE"/>
    <property type="match status" value="1"/>
</dbReference>
<dbReference type="KEGG" id="nmes:H9L09_15030"/>
<evidence type="ECO:0000259" key="3">
    <source>
        <dbReference type="PROSITE" id="PS50043"/>
    </source>
</evidence>
<evidence type="ECO:0000313" key="4">
    <source>
        <dbReference type="EMBL" id="QNN51843.1"/>
    </source>
</evidence>
<dbReference type="PANTHER" id="PTHR16305:SF35">
    <property type="entry name" value="TRANSCRIPTIONAL ACTIVATOR DOMAIN"/>
    <property type="match status" value="1"/>
</dbReference>
<keyword evidence="1" id="KW-0547">Nucleotide-binding</keyword>
<dbReference type="PANTHER" id="PTHR16305">
    <property type="entry name" value="TESTICULAR SOLUBLE ADENYLYL CYCLASE"/>
    <property type="match status" value="1"/>
</dbReference>
<dbReference type="GO" id="GO:0005524">
    <property type="term" value="F:ATP binding"/>
    <property type="evidence" value="ECO:0007669"/>
    <property type="project" value="UniProtKB-KW"/>
</dbReference>
<keyword evidence="5" id="KW-1185">Reference proteome</keyword>
<dbReference type="Proteomes" id="UP000515947">
    <property type="component" value="Chromosome"/>
</dbReference>
<dbReference type="GO" id="GO:0004016">
    <property type="term" value="F:adenylate cyclase activity"/>
    <property type="evidence" value="ECO:0007669"/>
    <property type="project" value="TreeGrafter"/>
</dbReference>
<dbReference type="InterPro" id="IPR036388">
    <property type="entry name" value="WH-like_DNA-bd_sf"/>
</dbReference>
<dbReference type="Gene3D" id="1.25.40.10">
    <property type="entry name" value="Tetratricopeptide repeat domain"/>
    <property type="match status" value="1"/>
</dbReference>